<feature type="coiled-coil region" evidence="1">
    <location>
        <begin position="619"/>
        <end position="660"/>
    </location>
</feature>
<dbReference type="PANTHER" id="PTHR38701:SF1">
    <property type="entry name" value="UP-REGULATED DURING SEPTATION PROTEIN 1 DOMAIN-CONTAINING PROTEIN"/>
    <property type="match status" value="1"/>
</dbReference>
<feature type="compositionally biased region" description="Pro residues" evidence="2">
    <location>
        <begin position="133"/>
        <end position="143"/>
    </location>
</feature>
<reference evidence="3" key="1">
    <citation type="submission" date="2020-03" db="EMBL/GenBank/DDBJ databases">
        <title>Site-based positive gene gene selection in Geosmithia morbida across the United States reveals a broad range of putative effectors and factors for local host and environmental adapation.</title>
        <authorList>
            <person name="Onufrak A."/>
            <person name="Murdoch R.W."/>
            <person name="Gazis R."/>
            <person name="Huff M."/>
            <person name="Staton M."/>
            <person name="Klingeman W."/>
            <person name="Hadziabdic D."/>
        </authorList>
    </citation>
    <scope>NUCLEOTIDE SEQUENCE</scope>
    <source>
        <strain evidence="3">1262</strain>
    </source>
</reference>
<keyword evidence="4" id="KW-1185">Reference proteome</keyword>
<proteinExistence type="predicted"/>
<dbReference type="EMBL" id="JAANYQ010000003">
    <property type="protein sequence ID" value="KAF4124934.1"/>
    <property type="molecule type" value="Genomic_DNA"/>
</dbReference>
<sequence length="855" mass="90291">MRSLDPNEQSSPSSRHRHPSKTSPASAVSAKQALRSSASTSRLRKTPPAPTTGPDPSSSPATPTTSTSTSTSTAATTTTATATALPRQPLLLKRDPNQHNAQRLIRKKQQQKPSPTTITATSTPDNTASTSRPTPPTPPPAPIIPRIVTTRPMKSSVPGPFSRNMAPGSGDSTNSSSSSSNSNSNNNRPRQPQLSAASLRAANRPPLTPKVAASSKPPTPSLVSPHGGPRRLTASKDDRSTSCSPSPFPPGIAPRRGPRPDHGFDTPSSSSRSALGISSSASLTSQPDGPDAKFFYASAAPAPRPSSHQPPPREPQQHQQPLRPVSVPQRPSNFFHANGLPVDGRRTTSPPTGSPNPSLTPVLAATPAPTSTKFFYADGKPDYTSRPSPPPPPPPLQQQQQQQQVNTSGSASTLSASSRAPNSTSRPISPVRAASTLSASPSLQTASSAQTATRPQATSPPYLTPAANVGGIRRRVSVERPARELSSPSAGPRSRNGSMISNIEQNAIPLPLQQLQPPHSPQSPRSVLSASPPLSPGLSPGLSQPVVSMASLLQAAEDLEEGGGEDEDGEDGSVRHGDAGADSNAEEGPSDGDVIPSGTQSPTKSAHSSNDAVSELVANARRERKVQDLEIRNASLEAINRTLERQLRRQTAELRRYRRLSRSGRLSAVSSRVTSAALTEPPTDLSDLSEADETLDIDRSLSLHGSDLSPSDDDRSMDDGESADGRADEEAHMAARRKRDEMRLQLDLSKHQELLVDSQRLNTSIKRCLDWTEVLIKEGNRALRYHVRVSDVELGGHILPPPDDDADVYVDADVDADVDDDASSPPGDDASTVHIPAAEKTPPDRDSGVELPVDA</sequence>
<feature type="region of interest" description="Disordered" evidence="2">
    <location>
        <begin position="798"/>
        <end position="855"/>
    </location>
</feature>
<feature type="compositionally biased region" description="Polar residues" evidence="2">
    <location>
        <begin position="435"/>
        <end position="461"/>
    </location>
</feature>
<evidence type="ECO:0000313" key="3">
    <source>
        <dbReference type="EMBL" id="KAF4124934.1"/>
    </source>
</evidence>
<name>A0A9P4Z1J1_9HYPO</name>
<organism evidence="3 4">
    <name type="scientific">Geosmithia morbida</name>
    <dbReference type="NCBI Taxonomy" id="1094350"/>
    <lineage>
        <taxon>Eukaryota</taxon>
        <taxon>Fungi</taxon>
        <taxon>Dikarya</taxon>
        <taxon>Ascomycota</taxon>
        <taxon>Pezizomycotina</taxon>
        <taxon>Sordariomycetes</taxon>
        <taxon>Hypocreomycetidae</taxon>
        <taxon>Hypocreales</taxon>
        <taxon>Bionectriaceae</taxon>
        <taxon>Geosmithia</taxon>
    </lineage>
</organism>
<feature type="compositionally biased region" description="Low complexity" evidence="2">
    <location>
        <begin position="268"/>
        <end position="285"/>
    </location>
</feature>
<feature type="compositionally biased region" description="Acidic residues" evidence="2">
    <location>
        <begin position="559"/>
        <end position="571"/>
    </location>
</feature>
<dbReference type="Proteomes" id="UP000749293">
    <property type="component" value="Unassembled WGS sequence"/>
</dbReference>
<dbReference type="GeneID" id="55970001"/>
<gene>
    <name evidence="3" type="ORF">GMORB2_3773</name>
</gene>
<feature type="compositionally biased region" description="Low complexity" evidence="2">
    <location>
        <begin position="347"/>
        <end position="361"/>
    </location>
</feature>
<feature type="compositionally biased region" description="Low complexity" evidence="2">
    <location>
        <begin position="397"/>
        <end position="418"/>
    </location>
</feature>
<dbReference type="RefSeq" id="XP_035323586.1">
    <property type="nucleotide sequence ID" value="XM_035465749.1"/>
</dbReference>
<dbReference type="PANTHER" id="PTHR38701">
    <property type="entry name" value="CHROMOSOME 8, WHOLE GENOME SHOTGUN SEQUENCE"/>
    <property type="match status" value="1"/>
</dbReference>
<feature type="compositionally biased region" description="Low complexity" evidence="2">
    <location>
        <begin position="54"/>
        <end position="84"/>
    </location>
</feature>
<comment type="caution">
    <text evidence="3">The sequence shown here is derived from an EMBL/GenBank/DDBJ whole genome shotgun (WGS) entry which is preliminary data.</text>
</comment>
<feature type="region of interest" description="Disordered" evidence="2">
    <location>
        <begin position="559"/>
        <end position="613"/>
    </location>
</feature>
<dbReference type="AlphaFoldDB" id="A0A9P4Z1J1"/>
<feature type="compositionally biased region" description="Basic and acidic residues" evidence="2">
    <location>
        <begin position="712"/>
        <end position="738"/>
    </location>
</feature>
<feature type="compositionally biased region" description="Low complexity" evidence="2">
    <location>
        <begin position="174"/>
        <end position="187"/>
    </location>
</feature>
<accession>A0A9P4Z1J1</accession>
<feature type="region of interest" description="Disordered" evidence="2">
    <location>
        <begin position="513"/>
        <end position="543"/>
    </location>
</feature>
<keyword evidence="1" id="KW-0175">Coiled coil</keyword>
<feature type="compositionally biased region" description="Acidic residues" evidence="2">
    <location>
        <begin position="802"/>
        <end position="822"/>
    </location>
</feature>
<feature type="region of interest" description="Disordered" evidence="2">
    <location>
        <begin position="1"/>
        <end position="498"/>
    </location>
</feature>
<evidence type="ECO:0000256" key="2">
    <source>
        <dbReference type="SAM" id="MobiDB-lite"/>
    </source>
</evidence>
<feature type="compositionally biased region" description="Pro residues" evidence="2">
    <location>
        <begin position="387"/>
        <end position="396"/>
    </location>
</feature>
<feature type="region of interest" description="Disordered" evidence="2">
    <location>
        <begin position="665"/>
        <end position="738"/>
    </location>
</feature>
<feature type="compositionally biased region" description="Polar residues" evidence="2">
    <location>
        <begin position="597"/>
        <end position="612"/>
    </location>
</feature>
<feature type="compositionally biased region" description="Pro residues" evidence="2">
    <location>
        <begin position="302"/>
        <end position="314"/>
    </location>
</feature>
<feature type="compositionally biased region" description="Low complexity" evidence="2">
    <location>
        <begin position="113"/>
        <end position="132"/>
    </location>
</feature>
<dbReference type="OrthoDB" id="2555519at2759"/>
<evidence type="ECO:0000256" key="1">
    <source>
        <dbReference type="SAM" id="Coils"/>
    </source>
</evidence>
<evidence type="ECO:0000313" key="4">
    <source>
        <dbReference type="Proteomes" id="UP000749293"/>
    </source>
</evidence>
<protein>
    <submittedName>
        <fullName evidence="3">Uncharacterized protein</fullName>
    </submittedName>
</protein>